<reference evidence="1" key="1">
    <citation type="submission" date="2019-12" db="EMBL/GenBank/DDBJ databases">
        <title>Genome sequencing and annotation of Brassica cretica.</title>
        <authorList>
            <person name="Studholme D.J."/>
            <person name="Sarris P.F."/>
        </authorList>
    </citation>
    <scope>NUCLEOTIDE SEQUENCE</scope>
    <source>
        <strain evidence="1">PFS-102/07</strain>
        <tissue evidence="1">Leaf</tissue>
    </source>
</reference>
<dbReference type="EMBL" id="QGKY02002305">
    <property type="protein sequence ID" value="KAF2530624.1"/>
    <property type="molecule type" value="Genomic_DNA"/>
</dbReference>
<dbReference type="Gene3D" id="3.40.50.150">
    <property type="entry name" value="Vaccinia Virus protein VP39"/>
    <property type="match status" value="1"/>
</dbReference>
<dbReference type="PANTHER" id="PTHR47548">
    <property type="entry name" value="BNAA06G32370D PROTEIN"/>
    <property type="match status" value="1"/>
</dbReference>
<evidence type="ECO:0000313" key="1">
    <source>
        <dbReference type="EMBL" id="KAF2530624.1"/>
    </source>
</evidence>
<comment type="caution">
    <text evidence="1">The sequence shown here is derived from an EMBL/GenBank/DDBJ whole genome shotgun (WGS) entry which is preliminary data.</text>
</comment>
<dbReference type="PANTHER" id="PTHR47548:SF1">
    <property type="entry name" value="S-ADENOSYL-L-METHIONINE-DEPENDENT METHYLTRANSFERASES SUPERFAMILY PROTEIN"/>
    <property type="match status" value="1"/>
</dbReference>
<dbReference type="InterPro" id="IPR053304">
    <property type="entry name" value="RNA_M5U_MTase"/>
</dbReference>
<organism evidence="1">
    <name type="scientific">Brassica cretica</name>
    <name type="common">Mustard</name>
    <dbReference type="NCBI Taxonomy" id="69181"/>
    <lineage>
        <taxon>Eukaryota</taxon>
        <taxon>Viridiplantae</taxon>
        <taxon>Streptophyta</taxon>
        <taxon>Embryophyta</taxon>
        <taxon>Tracheophyta</taxon>
        <taxon>Spermatophyta</taxon>
        <taxon>Magnoliopsida</taxon>
        <taxon>eudicotyledons</taxon>
        <taxon>Gunneridae</taxon>
        <taxon>Pentapetalae</taxon>
        <taxon>rosids</taxon>
        <taxon>malvids</taxon>
        <taxon>Brassicales</taxon>
        <taxon>Brassicaceae</taxon>
        <taxon>Brassiceae</taxon>
        <taxon>Brassica</taxon>
    </lineage>
</organism>
<name>A0A8S9FCI9_BRACR</name>
<protein>
    <submittedName>
        <fullName evidence="1">Uncharacterized protein</fullName>
    </submittedName>
</protein>
<sequence length="293" mass="32257">MHSSTLFSFGARYPIITCRVSPPASPPVASISLPSSSSDSLACSLQCPHFQSYALLADDSCAQVARMSSISNVRLSSTKLQASSSVTASKISLSIVVDCSVKCIEVNKEARLSFEKTIQRLPNSLNCSITWHHADASVNPLSWIIGTDVVVVDPPRRGLDASLRQILESVPSIEKRMRSSSQSTSSNAKEEKRPWILRARELSVQAGNKLTPEESNTLPQRLIYISCGWESFKEDCKSLLSSRAWELEKAHGFNFFPGTDSIEVLAVFKRRVVMKKKKKSGVKKVGLKKVRAK</sequence>
<dbReference type="InterPro" id="IPR029063">
    <property type="entry name" value="SAM-dependent_MTases_sf"/>
</dbReference>
<proteinExistence type="predicted"/>
<accession>A0A8S9FCI9</accession>
<dbReference type="SUPFAM" id="SSF53335">
    <property type="entry name" value="S-adenosyl-L-methionine-dependent methyltransferases"/>
    <property type="match status" value="1"/>
</dbReference>
<gene>
    <name evidence="1" type="ORF">F2Q70_00031969</name>
</gene>
<dbReference type="AlphaFoldDB" id="A0A8S9FCI9"/>